<dbReference type="EMBL" id="QFNN01000115">
    <property type="protein sequence ID" value="PZO87780.1"/>
    <property type="molecule type" value="Genomic_DNA"/>
</dbReference>
<reference evidence="1 2" key="1">
    <citation type="submission" date="2017-08" db="EMBL/GenBank/DDBJ databases">
        <title>Infants hospitalized years apart are colonized by the same room-sourced microbial strains.</title>
        <authorList>
            <person name="Brooks B."/>
            <person name="Olm M.R."/>
            <person name="Firek B.A."/>
            <person name="Baker R."/>
            <person name="Thomas B.C."/>
            <person name="Morowitz M.J."/>
            <person name="Banfield J.F."/>
        </authorList>
    </citation>
    <scope>NUCLEOTIDE SEQUENCE [LARGE SCALE GENOMIC DNA]</scope>
    <source>
        <strain evidence="1">S2_018_000_R2_101</strain>
    </source>
</reference>
<sequence length="192" mass="21925">MRSLQLQGLKGNRLAAQDAIAQLRAADTEAREARERSYEFWTNYKAAAVTEPDPKPWSHLRPYKERSYPHPDDVIIDHDRRQVEIIGPIDVHEAERYERQRLLCMINLGYAELVKSRQPTDVLCTFRLFAHYLHELQPPSYGGGDVYRLTSMAITWVGLGKRLIKARVASLSRPIHETEVPGLLGGDAFSVM</sequence>
<protein>
    <submittedName>
        <fullName evidence="1">Uncharacterized protein</fullName>
    </submittedName>
</protein>
<proteinExistence type="predicted"/>
<accession>A0A2W4ZZS8</accession>
<evidence type="ECO:0000313" key="2">
    <source>
        <dbReference type="Proteomes" id="UP000249066"/>
    </source>
</evidence>
<gene>
    <name evidence="1" type="ORF">DI623_14065</name>
</gene>
<dbReference type="Proteomes" id="UP000249066">
    <property type="component" value="Unassembled WGS sequence"/>
</dbReference>
<dbReference type="AlphaFoldDB" id="A0A2W4ZZS8"/>
<comment type="caution">
    <text evidence="1">The sequence shown here is derived from an EMBL/GenBank/DDBJ whole genome shotgun (WGS) entry which is preliminary data.</text>
</comment>
<organism evidence="1 2">
    <name type="scientific">Sphingomonas sanxanigenens</name>
    <dbReference type="NCBI Taxonomy" id="397260"/>
    <lineage>
        <taxon>Bacteria</taxon>
        <taxon>Pseudomonadati</taxon>
        <taxon>Pseudomonadota</taxon>
        <taxon>Alphaproteobacteria</taxon>
        <taxon>Sphingomonadales</taxon>
        <taxon>Sphingomonadaceae</taxon>
        <taxon>Sphingomonas</taxon>
    </lineage>
</organism>
<evidence type="ECO:0000313" key="1">
    <source>
        <dbReference type="EMBL" id="PZO87780.1"/>
    </source>
</evidence>
<name>A0A2W4ZZS8_9SPHN</name>